<dbReference type="EMBL" id="CM003372">
    <property type="protein sequence ID" value="KOM34704.1"/>
    <property type="molecule type" value="Genomic_DNA"/>
</dbReference>
<organism evidence="7 8">
    <name type="scientific">Phaseolus angularis</name>
    <name type="common">Azuki bean</name>
    <name type="synonym">Vigna angularis</name>
    <dbReference type="NCBI Taxonomy" id="3914"/>
    <lineage>
        <taxon>Eukaryota</taxon>
        <taxon>Viridiplantae</taxon>
        <taxon>Streptophyta</taxon>
        <taxon>Embryophyta</taxon>
        <taxon>Tracheophyta</taxon>
        <taxon>Spermatophyta</taxon>
        <taxon>Magnoliopsida</taxon>
        <taxon>eudicotyledons</taxon>
        <taxon>Gunneridae</taxon>
        <taxon>Pentapetalae</taxon>
        <taxon>rosids</taxon>
        <taxon>fabids</taxon>
        <taxon>Fabales</taxon>
        <taxon>Fabaceae</taxon>
        <taxon>Papilionoideae</taxon>
        <taxon>50 kb inversion clade</taxon>
        <taxon>NPAAA clade</taxon>
        <taxon>indigoferoid/millettioid clade</taxon>
        <taxon>Phaseoleae</taxon>
        <taxon>Vigna</taxon>
    </lineage>
</organism>
<dbReference type="Gramene" id="KOM34704">
    <property type="protein sequence ID" value="KOM34704"/>
    <property type="gene ID" value="LR48_Vigan02g085400"/>
</dbReference>
<evidence type="ECO:0000256" key="3">
    <source>
        <dbReference type="ARBA" id="ARBA00022833"/>
    </source>
</evidence>
<dbReference type="GO" id="GO:0008270">
    <property type="term" value="F:zinc ion binding"/>
    <property type="evidence" value="ECO:0007669"/>
    <property type="project" value="UniProtKB-KW"/>
</dbReference>
<feature type="transmembrane region" description="Helical" evidence="5">
    <location>
        <begin position="179"/>
        <end position="200"/>
    </location>
</feature>
<sequence>MREKEVDISMKREKLKHIENEVVDFLKKQDEDSTIKLVMEPRQKEESQRQSWWVPYVEELLLLSSKVKEVAEVGCPSLFPSCEVGALSLLSSLIVVHFGVWGCFVGVDETLLSHDDAMSMNHCSSCSQGSSRGASLRGMLGSQICYCGELVVFRVAKTAKNEGKPFWGCPNYKVSSLRYVFILGYIYLVFAEMILVGCFVQRSRNEEVRGCNFFKWASEDNVDERDTTIGWQRRKIINLEKSLLVC</sequence>
<dbReference type="AlphaFoldDB" id="A0A0L9TWZ6"/>
<keyword evidence="1" id="KW-0479">Metal-binding</keyword>
<evidence type="ECO:0000259" key="6">
    <source>
        <dbReference type="PROSITE" id="PS51999"/>
    </source>
</evidence>
<keyword evidence="5" id="KW-0812">Transmembrane</keyword>
<keyword evidence="5" id="KW-0472">Membrane</keyword>
<keyword evidence="3" id="KW-0862">Zinc</keyword>
<evidence type="ECO:0000256" key="5">
    <source>
        <dbReference type="SAM" id="Phobius"/>
    </source>
</evidence>
<proteinExistence type="predicted"/>
<name>A0A0L9TWZ6_PHAAN</name>
<feature type="domain" description="GRF-type" evidence="6">
    <location>
        <begin position="145"/>
        <end position="220"/>
    </location>
</feature>
<dbReference type="InterPro" id="IPR010666">
    <property type="entry name" value="Znf_GRF"/>
</dbReference>
<evidence type="ECO:0000256" key="4">
    <source>
        <dbReference type="PROSITE-ProRule" id="PRU01343"/>
    </source>
</evidence>
<keyword evidence="2 4" id="KW-0863">Zinc-finger</keyword>
<gene>
    <name evidence="7" type="ORF">LR48_Vigan02g085400</name>
</gene>
<evidence type="ECO:0000256" key="2">
    <source>
        <dbReference type="ARBA" id="ARBA00022771"/>
    </source>
</evidence>
<accession>A0A0L9TWZ6</accession>
<protein>
    <recommendedName>
        <fullName evidence="6">GRF-type domain-containing protein</fullName>
    </recommendedName>
</protein>
<reference evidence="8" key="1">
    <citation type="journal article" date="2015" name="Proc. Natl. Acad. Sci. U.S.A.">
        <title>Genome sequencing of adzuki bean (Vigna angularis) provides insight into high starch and low fat accumulation and domestication.</title>
        <authorList>
            <person name="Yang K."/>
            <person name="Tian Z."/>
            <person name="Chen C."/>
            <person name="Luo L."/>
            <person name="Zhao B."/>
            <person name="Wang Z."/>
            <person name="Yu L."/>
            <person name="Li Y."/>
            <person name="Sun Y."/>
            <person name="Li W."/>
            <person name="Chen Y."/>
            <person name="Li Y."/>
            <person name="Zhang Y."/>
            <person name="Ai D."/>
            <person name="Zhao J."/>
            <person name="Shang C."/>
            <person name="Ma Y."/>
            <person name="Wu B."/>
            <person name="Wang M."/>
            <person name="Gao L."/>
            <person name="Sun D."/>
            <person name="Zhang P."/>
            <person name="Guo F."/>
            <person name="Wang W."/>
            <person name="Li Y."/>
            <person name="Wang J."/>
            <person name="Varshney R.K."/>
            <person name="Wang J."/>
            <person name="Ling H.Q."/>
            <person name="Wan P."/>
        </authorList>
    </citation>
    <scope>NUCLEOTIDE SEQUENCE</scope>
    <source>
        <strain evidence="8">cv. Jingnong 6</strain>
    </source>
</reference>
<evidence type="ECO:0000313" key="7">
    <source>
        <dbReference type="EMBL" id="KOM34704.1"/>
    </source>
</evidence>
<dbReference type="PANTHER" id="PTHR33248">
    <property type="entry name" value="ZINC ION-BINDING PROTEIN"/>
    <property type="match status" value="1"/>
</dbReference>
<keyword evidence="5" id="KW-1133">Transmembrane helix</keyword>
<evidence type="ECO:0000256" key="1">
    <source>
        <dbReference type="ARBA" id="ARBA00022723"/>
    </source>
</evidence>
<dbReference type="Proteomes" id="UP000053144">
    <property type="component" value="Chromosome 2"/>
</dbReference>
<evidence type="ECO:0000313" key="8">
    <source>
        <dbReference type="Proteomes" id="UP000053144"/>
    </source>
</evidence>
<dbReference type="PROSITE" id="PS51999">
    <property type="entry name" value="ZF_GRF"/>
    <property type="match status" value="1"/>
</dbReference>